<dbReference type="InterPro" id="IPR013096">
    <property type="entry name" value="Cupin_2"/>
</dbReference>
<protein>
    <submittedName>
        <fullName evidence="2">Cupin domain-containing protein</fullName>
    </submittedName>
</protein>
<evidence type="ECO:0000313" key="3">
    <source>
        <dbReference type="Proteomes" id="UP000284202"/>
    </source>
</evidence>
<dbReference type="SUPFAM" id="SSF51182">
    <property type="entry name" value="RmlC-like cupins"/>
    <property type="match status" value="1"/>
</dbReference>
<feature type="domain" description="Cupin type-2" evidence="1">
    <location>
        <begin position="34"/>
        <end position="95"/>
    </location>
</feature>
<dbReference type="Proteomes" id="UP000284202">
    <property type="component" value="Unassembled WGS sequence"/>
</dbReference>
<reference evidence="3" key="1">
    <citation type="submission" date="2018-09" db="EMBL/GenBank/DDBJ databases">
        <title>Acidovorax cavernicola nov. sp. isolated from Gruta de las Maravillas (Aracena, Spain).</title>
        <authorList>
            <person name="Jurado V."/>
            <person name="Gutierrez-Patricio S."/>
            <person name="Gonzalez-Pimentel J.L."/>
            <person name="Miller A.Z."/>
            <person name="Laiz L."/>
            <person name="Saiz-Jimenez C."/>
        </authorList>
    </citation>
    <scope>NUCLEOTIDE SEQUENCE [LARGE SCALE GENOMIC DNA]</scope>
    <source>
        <strain evidence="3">1011MAR3C25</strain>
    </source>
</reference>
<dbReference type="Pfam" id="PF07883">
    <property type="entry name" value="Cupin_2"/>
    <property type="match status" value="1"/>
</dbReference>
<proteinExistence type="predicted"/>
<dbReference type="CDD" id="cd02226">
    <property type="entry name" value="cupin_YdbB-like"/>
    <property type="match status" value="1"/>
</dbReference>
<dbReference type="InterPro" id="IPR014710">
    <property type="entry name" value="RmlC-like_jellyroll"/>
</dbReference>
<dbReference type="Gene3D" id="2.60.120.10">
    <property type="entry name" value="Jelly Rolls"/>
    <property type="match status" value="1"/>
</dbReference>
<name>A0A418STA1_9RHOB</name>
<dbReference type="RefSeq" id="WP_119750105.1">
    <property type="nucleotide sequence ID" value="NZ_QZCG01000009.1"/>
</dbReference>
<dbReference type="InterPro" id="IPR052044">
    <property type="entry name" value="PKS_Associated_Protein"/>
</dbReference>
<dbReference type="EMBL" id="QZCG01000009">
    <property type="protein sequence ID" value="RJE84205.1"/>
    <property type="molecule type" value="Genomic_DNA"/>
</dbReference>
<accession>A0A418STA1</accession>
<dbReference type="PANTHER" id="PTHR36114:SF1">
    <property type="entry name" value="16.7 KDA PROTEIN IN WHIE LOCUS"/>
    <property type="match status" value="1"/>
</dbReference>
<dbReference type="AlphaFoldDB" id="A0A418STA1"/>
<evidence type="ECO:0000313" key="2">
    <source>
        <dbReference type="EMBL" id="RJE84205.1"/>
    </source>
</evidence>
<organism evidence="2 3">
    <name type="scientific">Paracoccus onubensis</name>
    <dbReference type="NCBI Taxonomy" id="1675788"/>
    <lineage>
        <taxon>Bacteria</taxon>
        <taxon>Pseudomonadati</taxon>
        <taxon>Pseudomonadota</taxon>
        <taxon>Alphaproteobacteria</taxon>
        <taxon>Rhodobacterales</taxon>
        <taxon>Paracoccaceae</taxon>
        <taxon>Paracoccus</taxon>
    </lineage>
</organism>
<keyword evidence="3" id="KW-1185">Reference proteome</keyword>
<evidence type="ECO:0000259" key="1">
    <source>
        <dbReference type="Pfam" id="PF07883"/>
    </source>
</evidence>
<dbReference type="InterPro" id="IPR011051">
    <property type="entry name" value="RmlC_Cupin_sf"/>
</dbReference>
<sequence length="121" mass="13839">MIQSGDIGEKFALFSEHWRPKVIASLNGQEVRIVKVQGEFPWHHHDDCEEMFMVWKGRFRVEFRDRICDLGPGEYVVVPRGVEHRTAADEEAEILIFEPADVLNTGNVVDETFTAPRGVSI</sequence>
<dbReference type="OrthoDB" id="9794183at2"/>
<dbReference type="PANTHER" id="PTHR36114">
    <property type="entry name" value="16.7 KDA PROTEIN IN WHIE LOCUS"/>
    <property type="match status" value="1"/>
</dbReference>
<comment type="caution">
    <text evidence="2">The sequence shown here is derived from an EMBL/GenBank/DDBJ whole genome shotgun (WGS) entry which is preliminary data.</text>
</comment>
<gene>
    <name evidence="2" type="ORF">D3P04_14515</name>
</gene>